<gene>
    <name evidence="2" type="ORF">CROQUDRAFT_91491</name>
</gene>
<dbReference type="AlphaFoldDB" id="A0A9P6NKS8"/>
<evidence type="ECO:0000313" key="2">
    <source>
        <dbReference type="EMBL" id="KAG0147417.1"/>
    </source>
</evidence>
<dbReference type="Proteomes" id="UP000886653">
    <property type="component" value="Unassembled WGS sequence"/>
</dbReference>
<sequence length="95" mass="10860">MHNWLEGVLQHHFRHRWGFKGKGLKHPPCRTRYTEEDGSEDESKDTPMDEAWEDDFDLKTGSDESLFSEPESESVEVVVSLHHPTSHLGTPGAQC</sequence>
<evidence type="ECO:0000256" key="1">
    <source>
        <dbReference type="SAM" id="MobiDB-lite"/>
    </source>
</evidence>
<feature type="compositionally biased region" description="Acidic residues" evidence="1">
    <location>
        <begin position="36"/>
        <end position="51"/>
    </location>
</feature>
<dbReference type="OrthoDB" id="3056932at2759"/>
<comment type="caution">
    <text evidence="2">The sequence shown here is derived from an EMBL/GenBank/DDBJ whole genome shotgun (WGS) entry which is preliminary data.</text>
</comment>
<evidence type="ECO:0000313" key="3">
    <source>
        <dbReference type="Proteomes" id="UP000886653"/>
    </source>
</evidence>
<keyword evidence="3" id="KW-1185">Reference proteome</keyword>
<proteinExistence type="predicted"/>
<organism evidence="2 3">
    <name type="scientific">Cronartium quercuum f. sp. fusiforme G11</name>
    <dbReference type="NCBI Taxonomy" id="708437"/>
    <lineage>
        <taxon>Eukaryota</taxon>
        <taxon>Fungi</taxon>
        <taxon>Dikarya</taxon>
        <taxon>Basidiomycota</taxon>
        <taxon>Pucciniomycotina</taxon>
        <taxon>Pucciniomycetes</taxon>
        <taxon>Pucciniales</taxon>
        <taxon>Coleosporiaceae</taxon>
        <taxon>Cronartium</taxon>
    </lineage>
</organism>
<reference evidence="2" key="1">
    <citation type="submission" date="2013-11" db="EMBL/GenBank/DDBJ databases">
        <title>Genome sequence of the fusiform rust pathogen reveals effectors for host alternation and coevolution with pine.</title>
        <authorList>
            <consortium name="DOE Joint Genome Institute"/>
            <person name="Smith K."/>
            <person name="Pendleton A."/>
            <person name="Kubisiak T."/>
            <person name="Anderson C."/>
            <person name="Salamov A."/>
            <person name="Aerts A."/>
            <person name="Riley R."/>
            <person name="Clum A."/>
            <person name="Lindquist E."/>
            <person name="Ence D."/>
            <person name="Campbell M."/>
            <person name="Kronenberg Z."/>
            <person name="Feau N."/>
            <person name="Dhillon B."/>
            <person name="Hamelin R."/>
            <person name="Burleigh J."/>
            <person name="Smith J."/>
            <person name="Yandell M."/>
            <person name="Nelson C."/>
            <person name="Grigoriev I."/>
            <person name="Davis J."/>
        </authorList>
    </citation>
    <scope>NUCLEOTIDE SEQUENCE</scope>
    <source>
        <strain evidence="2">G11</strain>
    </source>
</reference>
<protein>
    <submittedName>
        <fullName evidence="2">Uncharacterized protein</fullName>
    </submittedName>
</protein>
<accession>A0A9P6NKS8</accession>
<name>A0A9P6NKS8_9BASI</name>
<feature type="region of interest" description="Disordered" evidence="1">
    <location>
        <begin position="22"/>
        <end position="51"/>
    </location>
</feature>
<dbReference type="EMBL" id="MU167248">
    <property type="protein sequence ID" value="KAG0147417.1"/>
    <property type="molecule type" value="Genomic_DNA"/>
</dbReference>